<keyword evidence="1" id="KW-1133">Transmembrane helix</keyword>
<dbReference type="AlphaFoldDB" id="A0A510JBE3"/>
<evidence type="ECO:0000256" key="1">
    <source>
        <dbReference type="SAM" id="Phobius"/>
    </source>
</evidence>
<dbReference type="PANTHER" id="PTHR35797:SF1">
    <property type="entry name" value="PROTEASE"/>
    <property type="match status" value="1"/>
</dbReference>
<dbReference type="GO" id="GO:0004175">
    <property type="term" value="F:endopeptidase activity"/>
    <property type="evidence" value="ECO:0007669"/>
    <property type="project" value="UniProtKB-ARBA"/>
</dbReference>
<feature type="transmembrane region" description="Helical" evidence="1">
    <location>
        <begin position="48"/>
        <end position="69"/>
    </location>
</feature>
<dbReference type="STRING" id="714315.GCA_000516535_01444"/>
<gene>
    <name evidence="3" type="ORF">JCM16774_1436</name>
</gene>
<dbReference type="InterPro" id="IPR042150">
    <property type="entry name" value="MmRce1-like"/>
</dbReference>
<feature type="transmembrane region" description="Helical" evidence="1">
    <location>
        <begin position="162"/>
        <end position="183"/>
    </location>
</feature>
<feature type="transmembrane region" description="Helical" evidence="1">
    <location>
        <begin position="255"/>
        <end position="277"/>
    </location>
</feature>
<protein>
    <submittedName>
        <fullName evidence="3">CAAX amino terminal protease family protein</fullName>
    </submittedName>
</protein>
<keyword evidence="1" id="KW-0472">Membrane</keyword>
<keyword evidence="3" id="KW-0645">Protease</keyword>
<feature type="transmembrane region" description="Helical" evidence="1">
    <location>
        <begin position="12"/>
        <end position="28"/>
    </location>
</feature>
<proteinExistence type="predicted"/>
<reference evidence="3 4" key="1">
    <citation type="submission" date="2019-07" db="EMBL/GenBank/DDBJ databases">
        <title>Complete Genome Sequence of Leptotrichia goodfellowii Strain JCM 16774.</title>
        <authorList>
            <person name="Watanabe S."/>
            <person name="Cui L."/>
        </authorList>
    </citation>
    <scope>NUCLEOTIDE SEQUENCE [LARGE SCALE GENOMIC DNA]</scope>
    <source>
        <strain evidence="3 4">JCM16774</strain>
    </source>
</reference>
<feature type="transmembrane region" description="Helical" evidence="1">
    <location>
        <begin position="121"/>
        <end position="141"/>
    </location>
</feature>
<feature type="transmembrane region" description="Helical" evidence="1">
    <location>
        <begin position="195"/>
        <end position="216"/>
    </location>
</feature>
<sequence>MDSLKITKRNVTIFTVFVLIYGWVGVFIDKITDQTHYENIGTLSNNGTLIGVGIFLASPLILVFILRTFCGDGWKDAGYKPNFRKNRKWYLFSCLIYPTVTIFMLILGYLTKTMVFNPISISVYLTMLIGQLFIQIIKNFFEESVWRGYLTSKLMKFSWSDWKLYIVSALICNFWHLPYYLVFLSKEEIEATIPVGRLCFVIVATICILCWNVMYVEIYRAANSIWPLVIMHAIKDAVINPLLLFNIIYVIPKWAFIFSLSVGIIPTVIYLCIGLYLREMRMKKN</sequence>
<dbReference type="Proteomes" id="UP000321606">
    <property type="component" value="Chromosome"/>
</dbReference>
<feature type="transmembrane region" description="Helical" evidence="1">
    <location>
        <begin position="228"/>
        <end position="249"/>
    </location>
</feature>
<dbReference type="KEGG" id="lgo:JCM16774_1436"/>
<dbReference type="OrthoDB" id="9777755at2"/>
<dbReference type="GO" id="GO:0006508">
    <property type="term" value="P:proteolysis"/>
    <property type="evidence" value="ECO:0007669"/>
    <property type="project" value="UniProtKB-KW"/>
</dbReference>
<dbReference type="Pfam" id="PF02517">
    <property type="entry name" value="Rce1-like"/>
    <property type="match status" value="1"/>
</dbReference>
<dbReference type="GO" id="GO:0080120">
    <property type="term" value="P:CAAX-box protein maturation"/>
    <property type="evidence" value="ECO:0007669"/>
    <property type="project" value="UniProtKB-ARBA"/>
</dbReference>
<dbReference type="RefSeq" id="WP_026737783.1">
    <property type="nucleotide sequence ID" value="NZ_AP019822.1"/>
</dbReference>
<feature type="domain" description="CAAX prenyl protease 2/Lysostaphin resistance protein A-like" evidence="2">
    <location>
        <begin position="129"/>
        <end position="237"/>
    </location>
</feature>
<evidence type="ECO:0000259" key="2">
    <source>
        <dbReference type="Pfam" id="PF02517"/>
    </source>
</evidence>
<dbReference type="EMBL" id="AP019822">
    <property type="protein sequence ID" value="BBM36504.1"/>
    <property type="molecule type" value="Genomic_DNA"/>
</dbReference>
<evidence type="ECO:0000313" key="4">
    <source>
        <dbReference type="Proteomes" id="UP000321606"/>
    </source>
</evidence>
<evidence type="ECO:0000313" key="3">
    <source>
        <dbReference type="EMBL" id="BBM36504.1"/>
    </source>
</evidence>
<dbReference type="InterPro" id="IPR003675">
    <property type="entry name" value="Rce1/LyrA-like_dom"/>
</dbReference>
<feature type="transmembrane region" description="Helical" evidence="1">
    <location>
        <begin position="89"/>
        <end position="109"/>
    </location>
</feature>
<keyword evidence="1" id="KW-0812">Transmembrane</keyword>
<organism evidence="3 4">
    <name type="scientific">Pseudoleptotrichia goodfellowii</name>
    <dbReference type="NCBI Taxonomy" id="157692"/>
    <lineage>
        <taxon>Bacteria</taxon>
        <taxon>Fusobacteriati</taxon>
        <taxon>Fusobacteriota</taxon>
        <taxon>Fusobacteriia</taxon>
        <taxon>Fusobacteriales</taxon>
        <taxon>Leptotrichiaceae</taxon>
        <taxon>Pseudoleptotrichia</taxon>
    </lineage>
</organism>
<accession>A0A510JBE3</accession>
<dbReference type="PANTHER" id="PTHR35797">
    <property type="entry name" value="PROTEASE-RELATED"/>
    <property type="match status" value="1"/>
</dbReference>
<keyword evidence="3" id="KW-0378">Hydrolase</keyword>
<name>A0A510JBE3_9FUSO</name>